<evidence type="ECO:0000256" key="1">
    <source>
        <dbReference type="SAM" id="MobiDB-lite"/>
    </source>
</evidence>
<evidence type="ECO:0000313" key="2">
    <source>
        <dbReference type="EMBL" id="OCT55262.1"/>
    </source>
</evidence>
<reference evidence="2" key="1">
    <citation type="submission" date="2016-05" db="EMBL/GenBank/DDBJ databases">
        <title>WGS assembly of Xenopus laevis.</title>
        <authorList>
            <person name="Session A."/>
            <person name="Uno Y."/>
            <person name="Kwon T."/>
            <person name="Chapman J."/>
            <person name="Toyoda A."/>
            <person name="Takahashi S."/>
            <person name="Fukui A."/>
            <person name="Hikosaka A."/>
            <person name="Putnam N."/>
            <person name="Stites J."/>
            <person name="Van Heeringen S."/>
            <person name="Quigley I."/>
            <person name="Heinz S."/>
            <person name="Hellsten U."/>
            <person name="Lyons J."/>
            <person name="Suzuki A."/>
            <person name="Kondo M."/>
            <person name="Ogino H."/>
            <person name="Ochi H."/>
            <person name="Bogdanovic O."/>
            <person name="Lister R."/>
            <person name="Georgiou G."/>
            <person name="Paranjpe S."/>
            <person name="Van Kruijsbergen I."/>
            <person name="Mozaffari S."/>
            <person name="Shu S."/>
            <person name="Schmutz J."/>
            <person name="Jenkins J."/>
            <person name="Grimwood J."/>
            <person name="Carlson J."/>
            <person name="Mitros T."/>
            <person name="Simakov O."/>
            <person name="Heald R."/>
            <person name="Miller K."/>
            <person name="Haudenschild C."/>
            <person name="Kuroki Y."/>
            <person name="Tanaka T."/>
            <person name="Michiue T."/>
            <person name="Watanabe M."/>
            <person name="Kinoshita T."/>
            <person name="Ohta Y."/>
            <person name="Mawaribuchi S."/>
            <person name="Suzuki Y."/>
            <person name="Haramoto Y."/>
            <person name="Yamamoto T."/>
            <person name="Takagi C."/>
            <person name="Kitzman J."/>
            <person name="Shendure J."/>
            <person name="Nakayama T."/>
            <person name="Izutsu Y."/>
            <person name="Robert J."/>
            <person name="Dichmann D."/>
            <person name="Flajnik M."/>
            <person name="Houston D."/>
            <person name="Marcotte E."/>
            <person name="Wallingford J."/>
            <person name="Ito Y."/>
            <person name="Asashima M."/>
            <person name="Ueno N."/>
            <person name="Matsuda Y."/>
            <person name="Jan Veenstra G."/>
            <person name="Fujiyama A."/>
            <person name="Harland R."/>
            <person name="Taira M."/>
            <person name="Rokhsar D.S."/>
        </authorList>
    </citation>
    <scope>NUCLEOTIDE SEQUENCE</scope>
    <source>
        <strain evidence="2">J</strain>
        <tissue evidence="2">Blood</tissue>
    </source>
</reference>
<dbReference type="Proteomes" id="UP000694892">
    <property type="component" value="Unassembled WGS sequence"/>
</dbReference>
<dbReference type="AlphaFoldDB" id="A0A974GYH4"/>
<organism evidence="2">
    <name type="scientific">Xenopus laevis</name>
    <name type="common">African clawed frog</name>
    <dbReference type="NCBI Taxonomy" id="8355"/>
    <lineage>
        <taxon>Eukaryota</taxon>
        <taxon>Metazoa</taxon>
        <taxon>Chordata</taxon>
        <taxon>Craniata</taxon>
        <taxon>Vertebrata</taxon>
        <taxon>Euteleostomi</taxon>
        <taxon>Amphibia</taxon>
        <taxon>Batrachia</taxon>
        <taxon>Anura</taxon>
        <taxon>Pipoidea</taxon>
        <taxon>Pipidae</taxon>
        <taxon>Xenopodinae</taxon>
        <taxon>Xenopus</taxon>
        <taxon>Xenopus</taxon>
    </lineage>
</organism>
<dbReference type="EMBL" id="KV509150">
    <property type="protein sequence ID" value="OCT55262.1"/>
    <property type="molecule type" value="Genomic_DNA"/>
</dbReference>
<protein>
    <submittedName>
        <fullName evidence="2">Uncharacterized protein</fullName>
    </submittedName>
</protein>
<sequence>MAETKLTHSCSSHAAIEVMATVHPSADLCGKNLETAPVGLEFVLLTAGGGNWGPRRWFSFALCLLSTTSTGSEGRASSLAPDTAGWPLH</sequence>
<gene>
    <name evidence="2" type="ORF">XELAEV_18003426mg</name>
</gene>
<accession>A0A974GYH4</accession>
<feature type="region of interest" description="Disordered" evidence="1">
    <location>
        <begin position="69"/>
        <end position="89"/>
    </location>
</feature>
<name>A0A974GYH4_XENLA</name>
<proteinExistence type="predicted"/>